<protein>
    <submittedName>
        <fullName evidence="1">DUF1934 domain-containing protein</fullName>
    </submittedName>
</protein>
<sequence length="147" mass="16225">MSKALKENYIIRIKSRIEQDGETEQIELMTRGSFTLREGSYYITYRETETTGYEGNVTTLKIAADASRVAMLRFGPQASQLVIEKGRRNLCHYETGYGSVTLGVTADGIECGLTPKGGTARFSYLLDGDVSTLISKNSLEVTVTHVN</sequence>
<reference evidence="1" key="2">
    <citation type="submission" date="2021-04" db="EMBL/GenBank/DDBJ databases">
        <authorList>
            <person name="Gilroy R."/>
        </authorList>
    </citation>
    <scope>NUCLEOTIDE SEQUENCE</scope>
    <source>
        <strain evidence="1">ChiHcolR34-3080</strain>
    </source>
</reference>
<dbReference type="Pfam" id="PF09148">
    <property type="entry name" value="DUF1934"/>
    <property type="match status" value="1"/>
</dbReference>
<dbReference type="Proteomes" id="UP000823933">
    <property type="component" value="Unassembled WGS sequence"/>
</dbReference>
<dbReference type="SUPFAM" id="SSF50814">
    <property type="entry name" value="Lipocalins"/>
    <property type="match status" value="1"/>
</dbReference>
<dbReference type="InterPro" id="IPR012674">
    <property type="entry name" value="Calycin"/>
</dbReference>
<proteinExistence type="predicted"/>
<dbReference type="InterPro" id="IPR015231">
    <property type="entry name" value="DUF1934"/>
</dbReference>
<name>A0A9D1Q9J5_9FIRM</name>
<accession>A0A9D1Q9J5</accession>
<evidence type="ECO:0000313" key="1">
    <source>
        <dbReference type="EMBL" id="HIW08948.1"/>
    </source>
</evidence>
<dbReference type="EMBL" id="DXHQ01000073">
    <property type="protein sequence ID" value="HIW08948.1"/>
    <property type="molecule type" value="Genomic_DNA"/>
</dbReference>
<gene>
    <name evidence="1" type="ORF">H9890_06065</name>
</gene>
<reference evidence="1" key="1">
    <citation type="journal article" date="2021" name="PeerJ">
        <title>Extensive microbial diversity within the chicken gut microbiome revealed by metagenomics and culture.</title>
        <authorList>
            <person name="Gilroy R."/>
            <person name="Ravi A."/>
            <person name="Getino M."/>
            <person name="Pursley I."/>
            <person name="Horton D.L."/>
            <person name="Alikhan N.F."/>
            <person name="Baker D."/>
            <person name="Gharbi K."/>
            <person name="Hall N."/>
            <person name="Watson M."/>
            <person name="Adriaenssens E.M."/>
            <person name="Foster-Nyarko E."/>
            <person name="Jarju S."/>
            <person name="Secka A."/>
            <person name="Antonio M."/>
            <person name="Oren A."/>
            <person name="Chaudhuri R.R."/>
            <person name="La Ragione R."/>
            <person name="Hildebrand F."/>
            <person name="Pallen M.J."/>
        </authorList>
    </citation>
    <scope>NUCLEOTIDE SEQUENCE</scope>
    <source>
        <strain evidence="1">ChiHcolR34-3080</strain>
    </source>
</reference>
<dbReference type="Gene3D" id="2.40.128.20">
    <property type="match status" value="1"/>
</dbReference>
<dbReference type="AlphaFoldDB" id="A0A9D1Q9J5"/>
<evidence type="ECO:0000313" key="2">
    <source>
        <dbReference type="Proteomes" id="UP000823933"/>
    </source>
</evidence>
<comment type="caution">
    <text evidence="1">The sequence shown here is derived from an EMBL/GenBank/DDBJ whole genome shotgun (WGS) entry which is preliminary data.</text>
</comment>
<organism evidence="1 2">
    <name type="scientific">Candidatus Faecalibacterium intestinigallinarum</name>
    <dbReference type="NCBI Taxonomy" id="2838581"/>
    <lineage>
        <taxon>Bacteria</taxon>
        <taxon>Bacillati</taxon>
        <taxon>Bacillota</taxon>
        <taxon>Clostridia</taxon>
        <taxon>Eubacteriales</taxon>
        <taxon>Oscillospiraceae</taxon>
        <taxon>Faecalibacterium</taxon>
    </lineage>
</organism>